<evidence type="ECO:0000256" key="2">
    <source>
        <dbReference type="SAM" id="Phobius"/>
    </source>
</evidence>
<gene>
    <name evidence="3" type="ORF">XAT740_LOCUS39534</name>
</gene>
<dbReference type="InterPro" id="IPR001130">
    <property type="entry name" value="TatD-like"/>
</dbReference>
<proteinExistence type="inferred from homology"/>
<dbReference type="EMBL" id="CAJNOR010004393">
    <property type="protein sequence ID" value="CAF1498872.1"/>
    <property type="molecule type" value="Genomic_DNA"/>
</dbReference>
<comment type="similarity">
    <text evidence="1">Belongs to the metallo-dependent hydrolases superfamily. TatD-type hydrolase family.</text>
</comment>
<comment type="caution">
    <text evidence="3">The sequence shown here is derived from an EMBL/GenBank/DDBJ whole genome shotgun (WGS) entry which is preliminary data.</text>
</comment>
<evidence type="ECO:0000256" key="1">
    <source>
        <dbReference type="ARBA" id="ARBA00009275"/>
    </source>
</evidence>
<reference evidence="3" key="1">
    <citation type="submission" date="2021-02" db="EMBL/GenBank/DDBJ databases">
        <authorList>
            <person name="Nowell W R."/>
        </authorList>
    </citation>
    <scope>NUCLEOTIDE SEQUENCE</scope>
</reference>
<keyword evidence="2" id="KW-0472">Membrane</keyword>
<accession>A0A815T6A0</accession>
<dbReference type="SUPFAM" id="SSF53098">
    <property type="entry name" value="Ribonuclease H-like"/>
    <property type="match status" value="1"/>
</dbReference>
<dbReference type="SUPFAM" id="SSF51556">
    <property type="entry name" value="Metallo-dependent hydrolases"/>
    <property type="match status" value="1"/>
</dbReference>
<evidence type="ECO:0008006" key="5">
    <source>
        <dbReference type="Google" id="ProtNLM"/>
    </source>
</evidence>
<sequence>MNCICEQSLYNACSCKKKYRLPLALPLYDGHCHVDLFFKYGFNETHFGSQLAHGRKMVLIDNRHNFQRWFVNSLIDNPNVTIFTTYGIHPKYLPSDRENVLEQFKQIFENKLTLNTMKVAIGECGIDATSKYSLNDQLFIFKFQLQMAADFGIPVVLHGRGTNSFSIILEELKTHLNSKHHVHWHCINPNSNLNIITDFLSHFENYFIGLNGSIIAHDPNAQKTGDNTRDKICPTLSRYGIDPNEFHIIYITDNGSNLVCGLKEEVHLRCVCHCLNSVLENGVTLCRSFELLIKPCKSVSTYFKRCEMNHLLPTSLKLNVDTRWNSIHDMLESISLNFQQCEDLLFDRNETFYLNDINRKVVMDFVKFLSLFKVASEEMSADKTPTLHLVVPWFTILKNSCELKDDCDNLFRMRCTHAICPYFGAFLWTLILSFLLFYRERGI</sequence>
<dbReference type="InterPro" id="IPR032466">
    <property type="entry name" value="Metal_Hydrolase"/>
</dbReference>
<keyword evidence="2" id="KW-0812">Transmembrane</keyword>
<name>A0A815T6A0_ADIRI</name>
<keyword evidence="2" id="KW-1133">Transmembrane helix</keyword>
<dbReference type="Proteomes" id="UP000663828">
    <property type="component" value="Unassembled WGS sequence"/>
</dbReference>
<dbReference type="PANTHER" id="PTHR46363">
    <property type="entry name" value="DEOXYRIBONUCLEASE TATDN2-RELATED"/>
    <property type="match status" value="1"/>
</dbReference>
<dbReference type="InterPro" id="IPR012337">
    <property type="entry name" value="RNaseH-like_sf"/>
</dbReference>
<dbReference type="AlphaFoldDB" id="A0A815T6A0"/>
<dbReference type="PANTHER" id="PTHR46363:SF1">
    <property type="entry name" value="DEOXYRIBONUCLEASE TATDN2-RELATED"/>
    <property type="match status" value="1"/>
</dbReference>
<dbReference type="Gene3D" id="3.20.20.140">
    <property type="entry name" value="Metal-dependent hydrolases"/>
    <property type="match status" value="1"/>
</dbReference>
<evidence type="ECO:0000313" key="3">
    <source>
        <dbReference type="EMBL" id="CAF1498872.1"/>
    </source>
</evidence>
<feature type="transmembrane region" description="Helical" evidence="2">
    <location>
        <begin position="421"/>
        <end position="438"/>
    </location>
</feature>
<dbReference type="Pfam" id="PF01026">
    <property type="entry name" value="TatD_DNase"/>
    <property type="match status" value="1"/>
</dbReference>
<organism evidence="3 4">
    <name type="scientific">Adineta ricciae</name>
    <name type="common">Rotifer</name>
    <dbReference type="NCBI Taxonomy" id="249248"/>
    <lineage>
        <taxon>Eukaryota</taxon>
        <taxon>Metazoa</taxon>
        <taxon>Spiralia</taxon>
        <taxon>Gnathifera</taxon>
        <taxon>Rotifera</taxon>
        <taxon>Eurotatoria</taxon>
        <taxon>Bdelloidea</taxon>
        <taxon>Adinetida</taxon>
        <taxon>Adinetidae</taxon>
        <taxon>Adineta</taxon>
    </lineage>
</organism>
<dbReference type="GO" id="GO:0016788">
    <property type="term" value="F:hydrolase activity, acting on ester bonds"/>
    <property type="evidence" value="ECO:0007669"/>
    <property type="project" value="InterPro"/>
</dbReference>
<evidence type="ECO:0000313" key="4">
    <source>
        <dbReference type="Proteomes" id="UP000663828"/>
    </source>
</evidence>
<protein>
    <recommendedName>
        <fullName evidence="5">TatD</fullName>
    </recommendedName>
</protein>
<keyword evidence="4" id="KW-1185">Reference proteome</keyword>